<dbReference type="AlphaFoldDB" id="A0A2S9H338"/>
<proteinExistence type="predicted"/>
<evidence type="ECO:0000313" key="1">
    <source>
        <dbReference type="EMBL" id="PRC94353.1"/>
    </source>
</evidence>
<organism evidence="1 2">
    <name type="scientific">Solimicrobium silvestre</name>
    <dbReference type="NCBI Taxonomy" id="2099400"/>
    <lineage>
        <taxon>Bacteria</taxon>
        <taxon>Pseudomonadati</taxon>
        <taxon>Pseudomonadota</taxon>
        <taxon>Betaproteobacteria</taxon>
        <taxon>Burkholderiales</taxon>
        <taxon>Oxalobacteraceae</taxon>
        <taxon>Solimicrobium</taxon>
    </lineage>
</organism>
<sequence length="78" mass="8683">MGTHLHNPDQFVDYADIASMLSTLKSEVNFLAQMNGFNERELHAAAVLHSLTQGHDPVSTDKLIELLNAIKAHKKPFN</sequence>
<protein>
    <submittedName>
        <fullName evidence="1">Uncharacterized protein</fullName>
    </submittedName>
</protein>
<gene>
    <name evidence="1" type="ORF">S2091_0974</name>
</gene>
<dbReference type="EMBL" id="PUGF01000003">
    <property type="protein sequence ID" value="PRC94353.1"/>
    <property type="molecule type" value="Genomic_DNA"/>
</dbReference>
<accession>A0A2S9H338</accession>
<name>A0A2S9H338_9BURK</name>
<dbReference type="Proteomes" id="UP000237839">
    <property type="component" value="Unassembled WGS sequence"/>
</dbReference>
<reference evidence="1 2" key="1">
    <citation type="submission" date="2018-02" db="EMBL/GenBank/DDBJ databases">
        <title>Solimicrobium silvestre gen. nov., sp. nov., isolated from alpine forest soil.</title>
        <authorList>
            <person name="Margesin R."/>
            <person name="Albuquerque L."/>
            <person name="Zhang D.-C."/>
            <person name="Froufe H.J.C."/>
            <person name="Severino R."/>
            <person name="Roxo I."/>
            <person name="Egas C."/>
            <person name="Da Costa M.S."/>
        </authorList>
    </citation>
    <scope>NUCLEOTIDE SEQUENCE [LARGE SCALE GENOMIC DNA]</scope>
    <source>
        <strain evidence="1 2">S20-91</strain>
    </source>
</reference>
<comment type="caution">
    <text evidence="1">The sequence shown here is derived from an EMBL/GenBank/DDBJ whole genome shotgun (WGS) entry which is preliminary data.</text>
</comment>
<keyword evidence="2" id="KW-1185">Reference proteome</keyword>
<evidence type="ECO:0000313" key="2">
    <source>
        <dbReference type="Proteomes" id="UP000237839"/>
    </source>
</evidence>